<dbReference type="KEGG" id="fhw:RN87_05595"/>
<reference evidence="19 20" key="1">
    <citation type="submission" date="2015-11" db="EMBL/GenBank/DDBJ databases">
        <authorList>
            <person name="Zhang Y."/>
            <person name="Guo Z."/>
        </authorList>
    </citation>
    <scope>NUCLEOTIDE SEQUENCE [LARGE SCALE GENOMIC DNA]</scope>
    <source>
        <strain evidence="19 20">ChDC F174</strain>
    </source>
</reference>
<comment type="function">
    <text evidence="1 17">Catalyzes the conversion of epoxyqueuosine (oQ) to queuosine (Q), which is a hypermodified base found in the wobble positions of tRNA(Asp), tRNA(Asn), tRNA(His) and tRNA(Tyr).</text>
</comment>
<comment type="catalytic activity">
    <reaction evidence="16 17">
        <text>epoxyqueuosine(34) in tRNA + AH2 = queuosine(34) in tRNA + A + H2O</text>
        <dbReference type="Rhea" id="RHEA:32159"/>
        <dbReference type="Rhea" id="RHEA-COMP:18571"/>
        <dbReference type="Rhea" id="RHEA-COMP:18582"/>
        <dbReference type="ChEBI" id="CHEBI:13193"/>
        <dbReference type="ChEBI" id="CHEBI:15377"/>
        <dbReference type="ChEBI" id="CHEBI:17499"/>
        <dbReference type="ChEBI" id="CHEBI:194431"/>
        <dbReference type="ChEBI" id="CHEBI:194443"/>
        <dbReference type="EC" id="1.17.99.6"/>
    </reaction>
</comment>
<dbReference type="RefSeq" id="WP_029493274.1">
    <property type="nucleotide sequence ID" value="NZ_ATKF01000063.1"/>
</dbReference>
<dbReference type="OrthoDB" id="9801033at2"/>
<protein>
    <recommendedName>
        <fullName evidence="5 17">Epoxyqueuosine reductase QueH</fullName>
        <ecNumber evidence="4 17">1.17.99.6</ecNumber>
    </recommendedName>
    <alternativeName>
        <fullName evidence="15 17">Queuosine biosynthesis protein QueH</fullName>
    </alternativeName>
</protein>
<dbReference type="HAMAP" id="MF_02089">
    <property type="entry name" value="QueH"/>
    <property type="match status" value="1"/>
</dbReference>
<gene>
    <name evidence="17" type="primary">queH</name>
    <name evidence="19" type="ORF">RN87_05595</name>
</gene>
<keyword evidence="9 17" id="KW-0671">Queuosine biosynthesis</keyword>
<keyword evidence="6 17" id="KW-0004">4Fe-4S</keyword>
<accession>A0A0S2ZMS1</accession>
<dbReference type="Pfam" id="PF02677">
    <property type="entry name" value="QueH"/>
    <property type="match status" value="1"/>
</dbReference>
<evidence type="ECO:0000256" key="17">
    <source>
        <dbReference type="HAMAP-Rule" id="MF_02089"/>
    </source>
</evidence>
<name>A0A0S2ZMS1_9FUSO</name>
<keyword evidence="10 17" id="KW-0560">Oxidoreductase</keyword>
<evidence type="ECO:0000256" key="16">
    <source>
        <dbReference type="ARBA" id="ARBA00047415"/>
    </source>
</evidence>
<feature type="binding site" evidence="17">
    <location>
        <position position="111"/>
    </location>
    <ligand>
        <name>[4Fe-4S] cluster</name>
        <dbReference type="ChEBI" id="CHEBI:49883"/>
    </ligand>
</feature>
<dbReference type="InterPro" id="IPR003828">
    <property type="entry name" value="QueH"/>
</dbReference>
<dbReference type="EMBL" id="CP013331">
    <property type="protein sequence ID" value="ALQ40001.1"/>
    <property type="molecule type" value="Genomic_DNA"/>
</dbReference>
<evidence type="ECO:0000256" key="10">
    <source>
        <dbReference type="ARBA" id="ARBA00023002"/>
    </source>
</evidence>
<keyword evidence="8 17" id="KW-0479">Metal-binding</keyword>
<feature type="region of interest" description="Disordered" evidence="18">
    <location>
        <begin position="201"/>
        <end position="222"/>
    </location>
</feature>
<evidence type="ECO:0000256" key="13">
    <source>
        <dbReference type="ARBA" id="ARBA00023157"/>
    </source>
</evidence>
<evidence type="ECO:0000256" key="7">
    <source>
        <dbReference type="ARBA" id="ARBA00022694"/>
    </source>
</evidence>
<evidence type="ECO:0000256" key="15">
    <source>
        <dbReference type="ARBA" id="ARBA00031446"/>
    </source>
</evidence>
<evidence type="ECO:0000256" key="9">
    <source>
        <dbReference type="ARBA" id="ARBA00022785"/>
    </source>
</evidence>
<keyword evidence="13 17" id="KW-1015">Disulfide bond</keyword>
<evidence type="ECO:0000256" key="14">
    <source>
        <dbReference type="ARBA" id="ARBA00023284"/>
    </source>
</evidence>
<dbReference type="PANTHER" id="PTHR36701">
    <property type="entry name" value="EPOXYQUEUOSINE REDUCTASE QUEH"/>
    <property type="match status" value="1"/>
</dbReference>
<dbReference type="GO" id="GO:0046872">
    <property type="term" value="F:metal ion binding"/>
    <property type="evidence" value="ECO:0007669"/>
    <property type="project" value="UniProtKB-KW"/>
</dbReference>
<feature type="disulfide bond" description="Redox-active" evidence="17">
    <location>
        <begin position="193"/>
        <end position="195"/>
    </location>
</feature>
<evidence type="ECO:0000256" key="12">
    <source>
        <dbReference type="ARBA" id="ARBA00023014"/>
    </source>
</evidence>
<keyword evidence="12 17" id="KW-0411">Iron-sulfur</keyword>
<proteinExistence type="inferred from homology"/>
<dbReference type="GO" id="GO:0051539">
    <property type="term" value="F:4 iron, 4 sulfur cluster binding"/>
    <property type="evidence" value="ECO:0007669"/>
    <property type="project" value="UniProtKB-UniRule"/>
</dbReference>
<feature type="binding site" evidence="17">
    <location>
        <position position="30"/>
    </location>
    <ligand>
        <name>[4Fe-4S] cluster</name>
        <dbReference type="ChEBI" id="CHEBI:49883"/>
    </ligand>
</feature>
<evidence type="ECO:0000256" key="4">
    <source>
        <dbReference type="ARBA" id="ARBA00012622"/>
    </source>
</evidence>
<evidence type="ECO:0000256" key="1">
    <source>
        <dbReference type="ARBA" id="ARBA00002268"/>
    </source>
</evidence>
<dbReference type="AlphaFoldDB" id="A0A0S2ZMS1"/>
<comment type="similarity">
    <text evidence="3 17">Belongs to the QueH family.</text>
</comment>
<dbReference type="PANTHER" id="PTHR36701:SF1">
    <property type="entry name" value="EPOXYQUEUOSINE REDUCTASE QUEH"/>
    <property type="match status" value="1"/>
</dbReference>
<organism evidence="19">
    <name type="scientific">Fusobacterium hwasookii ChDC F174</name>
    <dbReference type="NCBI Taxonomy" id="1307442"/>
    <lineage>
        <taxon>Bacteria</taxon>
        <taxon>Fusobacteriati</taxon>
        <taxon>Fusobacteriota</taxon>
        <taxon>Fusobacteriia</taxon>
        <taxon>Fusobacteriales</taxon>
        <taxon>Fusobacteriaceae</taxon>
        <taxon>Fusobacterium</taxon>
    </lineage>
</organism>
<dbReference type="Proteomes" id="UP000063275">
    <property type="component" value="Chromosome"/>
</dbReference>
<evidence type="ECO:0000313" key="19">
    <source>
        <dbReference type="EMBL" id="ALQ40001.1"/>
    </source>
</evidence>
<evidence type="ECO:0000256" key="5">
    <source>
        <dbReference type="ARBA" id="ARBA00016895"/>
    </source>
</evidence>
<dbReference type="GO" id="GO:0052693">
    <property type="term" value="F:epoxyqueuosine reductase activity"/>
    <property type="evidence" value="ECO:0007669"/>
    <property type="project" value="UniProtKB-UniRule"/>
</dbReference>
<feature type="binding site" evidence="17">
    <location>
        <position position="114"/>
    </location>
    <ligand>
        <name>[4Fe-4S] cluster</name>
        <dbReference type="ChEBI" id="CHEBI:49883"/>
    </ligand>
</feature>
<dbReference type="EC" id="1.17.99.6" evidence="4 17"/>
<keyword evidence="11 17" id="KW-0408">Iron</keyword>
<evidence type="ECO:0000313" key="20">
    <source>
        <dbReference type="Proteomes" id="UP000063275"/>
    </source>
</evidence>
<feature type="binding site" evidence="17">
    <location>
        <position position="31"/>
    </location>
    <ligand>
        <name>[4Fe-4S] cluster</name>
        <dbReference type="ChEBI" id="CHEBI:49883"/>
    </ligand>
</feature>
<evidence type="ECO:0000256" key="6">
    <source>
        <dbReference type="ARBA" id="ARBA00022485"/>
    </source>
</evidence>
<comment type="pathway">
    <text evidence="2 17">tRNA modification; tRNA-queuosine biosynthesis.</text>
</comment>
<evidence type="ECO:0000256" key="3">
    <source>
        <dbReference type="ARBA" id="ARBA00008207"/>
    </source>
</evidence>
<evidence type="ECO:0000256" key="8">
    <source>
        <dbReference type="ARBA" id="ARBA00022723"/>
    </source>
</evidence>
<dbReference type="UniPathway" id="UPA00392"/>
<evidence type="ECO:0000256" key="2">
    <source>
        <dbReference type="ARBA" id="ARBA00004691"/>
    </source>
</evidence>
<keyword evidence="14 17" id="KW-0676">Redox-active center</keyword>
<sequence>MKVNYDLKMEEILKEISESGKKKRLLIHSCCGPCSSSVLEYLKEFFEIDIYFYNPNITYDYEYVARMEEQKEMLEKLDYDMNVIEGVYNPKEDFFEKIKGLENEKEGGQRCYSCYDIRIGETAKKAKEEAYDFFSTVLSISPMKNVNYINEIGEKYSKEYDIPFLFADFKKKNRYLRSVQISKELDMYRQEYCGCVFSKVEKEQRDREKAEREKQEGEVKND</sequence>
<evidence type="ECO:0000256" key="11">
    <source>
        <dbReference type="ARBA" id="ARBA00023004"/>
    </source>
</evidence>
<keyword evidence="7 17" id="KW-0819">tRNA processing</keyword>
<dbReference type="GO" id="GO:0008616">
    <property type="term" value="P:tRNA queuosine(34) biosynthetic process"/>
    <property type="evidence" value="ECO:0007669"/>
    <property type="project" value="UniProtKB-UniRule"/>
</dbReference>
<evidence type="ECO:0000256" key="18">
    <source>
        <dbReference type="SAM" id="MobiDB-lite"/>
    </source>
</evidence>